<sequence length="604" mass="71218">MDEVSTPSSFYSSAMSTSSFLAPGDRILAVKSSVDGIGWNDLYRETLESFVERVHIITMHVYSFSKFIFLRESMALIGYRELINRHLDDYLTITNYQRPNFVFAQQSVIIEGTKVYTVYVNNAHLRFGQHLRRAVNALLRIRQRTADLRRDLSAQGMDDDEIKHRIRQDISLPAQTFKQAISQQPIDMKQVPQEPIYMEALITLRPVFDAYDRDYNFDEQRLYYNVKRNPVNHFKAFYQLSRLFILCQSILGIKWSNAVDKLDYWHRVVNLDSKALKPQEGVQLRFRGTIQTDGVDVTVFKKRFDRQTRYTARLPVKYEATSYITNVTRRNHQGVSGRCVAVDPGRRGMLYFVHENSTPEQLVKFRYTKQQQDKTWKTKKYRRILQALEAQDPDIVRADTISVEGFGRFLQARSEQSAVLSRFYGHTITNHDNGYPLFRKIRLSAYFNRQRADQKLIQDLRARFGEDAVFVMGNWSAPHARYHEPIRGLGFRRLLKKHEFQVYLIDEYRTSRCCPTCLNESLHTFRRVPNPRPPAMAAPDRYRFWDRDVAACLNYMHIIRELRRNGMVPHRFRRVAVAPTRRRRRVDDQEQPRTRIRLDDDSPS</sequence>
<proteinExistence type="predicted"/>
<reference evidence="2" key="1">
    <citation type="journal article" date="2016" name="Proc. Natl. Acad. Sci. U.S.A.">
        <title>Lipid metabolic changes in an early divergent fungus govern the establishment of a mutualistic symbiosis with endobacteria.</title>
        <authorList>
            <person name="Lastovetsky O.A."/>
            <person name="Gaspar M.L."/>
            <person name="Mondo S.J."/>
            <person name="LaButti K.M."/>
            <person name="Sandor L."/>
            <person name="Grigoriev I.V."/>
            <person name="Henry S.A."/>
            <person name="Pawlowska T.E."/>
        </authorList>
    </citation>
    <scope>NUCLEOTIDE SEQUENCE [LARGE SCALE GENOMIC DNA]</scope>
    <source>
        <strain evidence="2">ATCC 52814</strain>
    </source>
</reference>
<gene>
    <name evidence="2" type="ORF">BCV72DRAFT_337777</name>
</gene>
<evidence type="ECO:0000256" key="1">
    <source>
        <dbReference type="SAM" id="MobiDB-lite"/>
    </source>
</evidence>
<dbReference type="Proteomes" id="UP000242414">
    <property type="component" value="Unassembled WGS sequence"/>
</dbReference>
<name>A0A1X0QVH2_RHIZD</name>
<feature type="region of interest" description="Disordered" evidence="1">
    <location>
        <begin position="580"/>
        <end position="604"/>
    </location>
</feature>
<organism evidence="2">
    <name type="scientific">Rhizopus microsporus var. microsporus</name>
    <dbReference type="NCBI Taxonomy" id="86635"/>
    <lineage>
        <taxon>Eukaryota</taxon>
        <taxon>Fungi</taxon>
        <taxon>Fungi incertae sedis</taxon>
        <taxon>Mucoromycota</taxon>
        <taxon>Mucoromycotina</taxon>
        <taxon>Mucoromycetes</taxon>
        <taxon>Mucorales</taxon>
        <taxon>Mucorineae</taxon>
        <taxon>Rhizopodaceae</taxon>
        <taxon>Rhizopus</taxon>
    </lineage>
</organism>
<feature type="compositionally biased region" description="Basic and acidic residues" evidence="1">
    <location>
        <begin position="585"/>
        <end position="604"/>
    </location>
</feature>
<protein>
    <submittedName>
        <fullName evidence="2">Uncharacterized protein</fullName>
    </submittedName>
</protein>
<dbReference type="VEuPathDB" id="FungiDB:BCV72DRAFT_337777"/>
<dbReference type="AlphaFoldDB" id="A0A1X0QVH2"/>
<dbReference type="OrthoDB" id="5591056at2759"/>
<dbReference type="EMBL" id="KV921992">
    <property type="protein sequence ID" value="ORE03770.1"/>
    <property type="molecule type" value="Genomic_DNA"/>
</dbReference>
<accession>A0A1X0QVH2</accession>
<evidence type="ECO:0000313" key="2">
    <source>
        <dbReference type="EMBL" id="ORE03770.1"/>
    </source>
</evidence>